<name>A0A1C4W1P3_9ACTN</name>
<dbReference type="PANTHER" id="PTHR43792">
    <property type="entry name" value="GNAT FAMILY, PUTATIVE (AFU_ORTHOLOGUE AFUA_3G00765)-RELATED-RELATED"/>
    <property type="match status" value="1"/>
</dbReference>
<dbReference type="InterPro" id="IPR051531">
    <property type="entry name" value="N-acetyltransferase"/>
</dbReference>
<protein>
    <submittedName>
        <fullName evidence="2">Protein N-acetyltransferase, RimJ/RimL family</fullName>
    </submittedName>
</protein>
<dbReference type="RefSeq" id="WP_091400115.1">
    <property type="nucleotide sequence ID" value="NZ_FMCR01000002.1"/>
</dbReference>
<evidence type="ECO:0000259" key="1">
    <source>
        <dbReference type="PROSITE" id="PS51186"/>
    </source>
</evidence>
<dbReference type="PROSITE" id="PS51186">
    <property type="entry name" value="GNAT"/>
    <property type="match status" value="1"/>
</dbReference>
<sequence length="183" mass="20507">MARLETPRLVLRRWRNDDIMPMTAINADPDVMRWIGSGTPADPERTAAGIAGCESAWDDHGFGLFAVEVRQTSELAGFTGLAIPTFLPEVMPAVEIGWRLGRPYWGQGFATEAAHAALHFAFVDRELDRILSIHQIGNDASERVMQKLGMRLDRETIDPSCNRPTRVYAITRDEYNRTRAIPA</sequence>
<dbReference type="Proteomes" id="UP000198864">
    <property type="component" value="Unassembled WGS sequence"/>
</dbReference>
<feature type="domain" description="N-acetyltransferase" evidence="1">
    <location>
        <begin position="9"/>
        <end position="173"/>
    </location>
</feature>
<dbReference type="Gene3D" id="3.40.630.30">
    <property type="match status" value="1"/>
</dbReference>
<evidence type="ECO:0000313" key="2">
    <source>
        <dbReference type="EMBL" id="SCE90186.1"/>
    </source>
</evidence>
<evidence type="ECO:0000313" key="3">
    <source>
        <dbReference type="Proteomes" id="UP000198864"/>
    </source>
</evidence>
<keyword evidence="2" id="KW-0808">Transferase</keyword>
<dbReference type="InterPro" id="IPR000182">
    <property type="entry name" value="GNAT_dom"/>
</dbReference>
<accession>A0A1C4W1P3</accession>
<dbReference type="AlphaFoldDB" id="A0A1C4W1P3"/>
<dbReference type="InterPro" id="IPR016181">
    <property type="entry name" value="Acyl_CoA_acyltransferase"/>
</dbReference>
<dbReference type="EMBL" id="FMCR01000002">
    <property type="protein sequence ID" value="SCE90186.1"/>
    <property type="molecule type" value="Genomic_DNA"/>
</dbReference>
<dbReference type="SUPFAM" id="SSF55729">
    <property type="entry name" value="Acyl-CoA N-acyltransferases (Nat)"/>
    <property type="match status" value="1"/>
</dbReference>
<dbReference type="Pfam" id="PF13302">
    <property type="entry name" value="Acetyltransf_3"/>
    <property type="match status" value="1"/>
</dbReference>
<dbReference type="GO" id="GO:0016747">
    <property type="term" value="F:acyltransferase activity, transferring groups other than amino-acyl groups"/>
    <property type="evidence" value="ECO:0007669"/>
    <property type="project" value="InterPro"/>
</dbReference>
<dbReference type="PANTHER" id="PTHR43792:SF1">
    <property type="entry name" value="N-ACETYLTRANSFERASE DOMAIN-CONTAINING PROTEIN"/>
    <property type="match status" value="1"/>
</dbReference>
<organism evidence="2 3">
    <name type="scientific">Micromonospora saelicesensis</name>
    <dbReference type="NCBI Taxonomy" id="285676"/>
    <lineage>
        <taxon>Bacteria</taxon>
        <taxon>Bacillati</taxon>
        <taxon>Actinomycetota</taxon>
        <taxon>Actinomycetes</taxon>
        <taxon>Micromonosporales</taxon>
        <taxon>Micromonosporaceae</taxon>
        <taxon>Micromonospora</taxon>
    </lineage>
</organism>
<gene>
    <name evidence="2" type="ORF">GA0070561_2302</name>
</gene>
<proteinExistence type="predicted"/>
<dbReference type="STRING" id="285676.GA0070561_2302"/>
<reference evidence="2 3" key="1">
    <citation type="submission" date="2016-06" db="EMBL/GenBank/DDBJ databases">
        <authorList>
            <person name="Kjaerup R.B."/>
            <person name="Dalgaard T.S."/>
            <person name="Juul-Madsen H.R."/>
        </authorList>
    </citation>
    <scope>NUCLEOTIDE SEQUENCE [LARGE SCALE GENOMIC DNA]</scope>
    <source>
        <strain evidence="2 3">DSM 44871</strain>
    </source>
</reference>